<evidence type="ECO:0000313" key="3">
    <source>
        <dbReference type="EMBL" id="NWC32405.1"/>
    </source>
</evidence>
<dbReference type="AlphaFoldDB" id="A0A7Y8CJF4"/>
<dbReference type="PANTHER" id="PTHR43569">
    <property type="entry name" value="AMIDOHYDROLASE"/>
    <property type="match status" value="1"/>
</dbReference>
<dbReference type="Proteomes" id="UP000520592">
    <property type="component" value="Unassembled WGS sequence"/>
</dbReference>
<dbReference type="Gene3D" id="3.20.20.140">
    <property type="entry name" value="Metal-dependent hydrolases"/>
    <property type="match status" value="1"/>
</dbReference>
<feature type="domain" description="Amidohydrolase-related" evidence="2">
    <location>
        <begin position="6"/>
        <end position="281"/>
    </location>
</feature>
<sequence>MSNQIIDTHQHFWDLSTGSYPWMAGDEMRALRRNFGPDDLQPLLADNGVSSTIIVQCRHDLAETRDLLAIAATHDFVIGVVGWVNLESGDVPEQIAALRALTGGDKLVGIRHNVHDEADPDWLCRSAVQEAVGAVINAGLTFDLLVRSRELPAATLLVRRYPQGRFVLDHLAKPPIAEGFSPAWREAFELLAENDNVWCKVSGLVTEADTNSCGADTFDLYTRTALTVFGPERILFGSDWPVCTLAATYSGVKAIAERLVETHPEIASRFFQLNAIAAYNLRQGFGRKG</sequence>
<reference evidence="3 4" key="1">
    <citation type="submission" date="2020-04" db="EMBL/GenBank/DDBJ databases">
        <title>Molecular characterization of pseudomonads from Agaricus bisporus reveal novel blotch 2 pathogens in Western Europe.</title>
        <authorList>
            <person name="Taparia T."/>
            <person name="Krijger M."/>
            <person name="Haynes E."/>
            <person name="Elpinstone J.G."/>
            <person name="Noble R."/>
            <person name="Van Der Wolf J."/>
        </authorList>
    </citation>
    <scope>NUCLEOTIDE SEQUENCE [LARGE SCALE GENOMIC DNA]</scope>
    <source>
        <strain evidence="3 4">IPO3737</strain>
    </source>
</reference>
<dbReference type="RefSeq" id="WP_177060834.1">
    <property type="nucleotide sequence ID" value="NZ_JACAPB010000019.1"/>
</dbReference>
<comment type="similarity">
    <text evidence="1">Belongs to the metallo-dependent hydrolases superfamily.</text>
</comment>
<dbReference type="SUPFAM" id="SSF51556">
    <property type="entry name" value="Metallo-dependent hydrolases"/>
    <property type="match status" value="1"/>
</dbReference>
<evidence type="ECO:0000313" key="4">
    <source>
        <dbReference type="Proteomes" id="UP000520592"/>
    </source>
</evidence>
<evidence type="ECO:0000256" key="1">
    <source>
        <dbReference type="ARBA" id="ARBA00038310"/>
    </source>
</evidence>
<evidence type="ECO:0000259" key="2">
    <source>
        <dbReference type="Pfam" id="PF04909"/>
    </source>
</evidence>
<keyword evidence="3" id="KW-0378">Hydrolase</keyword>
<name>A0A7Y8CJF4_9PSED</name>
<dbReference type="Pfam" id="PF04909">
    <property type="entry name" value="Amidohydro_2"/>
    <property type="match status" value="1"/>
</dbReference>
<dbReference type="InterPro" id="IPR052350">
    <property type="entry name" value="Metallo-dep_Lactonases"/>
</dbReference>
<accession>A0A7Y8CJF4</accession>
<dbReference type="EMBL" id="JACAQD010000010">
    <property type="protein sequence ID" value="NWC32405.1"/>
    <property type="molecule type" value="Genomic_DNA"/>
</dbReference>
<protein>
    <submittedName>
        <fullName evidence="3">Amidohydrolase family protein</fullName>
    </submittedName>
</protein>
<gene>
    <name evidence="3" type="ORF">HX876_08385</name>
</gene>
<dbReference type="GO" id="GO:0016787">
    <property type="term" value="F:hydrolase activity"/>
    <property type="evidence" value="ECO:0007669"/>
    <property type="project" value="UniProtKB-KW"/>
</dbReference>
<dbReference type="InterPro" id="IPR006680">
    <property type="entry name" value="Amidohydro-rel"/>
</dbReference>
<organism evidence="3 4">
    <name type="scientific">Pseudomonas gingeri</name>
    <dbReference type="NCBI Taxonomy" id="117681"/>
    <lineage>
        <taxon>Bacteria</taxon>
        <taxon>Pseudomonadati</taxon>
        <taxon>Pseudomonadota</taxon>
        <taxon>Gammaproteobacteria</taxon>
        <taxon>Pseudomonadales</taxon>
        <taxon>Pseudomonadaceae</taxon>
        <taxon>Pseudomonas</taxon>
    </lineage>
</organism>
<dbReference type="PANTHER" id="PTHR43569:SF2">
    <property type="entry name" value="AMIDOHYDROLASE-RELATED DOMAIN-CONTAINING PROTEIN"/>
    <property type="match status" value="1"/>
</dbReference>
<proteinExistence type="inferred from homology"/>
<comment type="caution">
    <text evidence="3">The sequence shown here is derived from an EMBL/GenBank/DDBJ whole genome shotgun (WGS) entry which is preliminary data.</text>
</comment>
<dbReference type="InterPro" id="IPR032466">
    <property type="entry name" value="Metal_Hydrolase"/>
</dbReference>